<dbReference type="PANTHER" id="PTHR22888:SF9">
    <property type="entry name" value="CYTOCHROME C OXIDASE SUBUNIT 2"/>
    <property type="match status" value="1"/>
</dbReference>
<dbReference type="GO" id="GO:0016020">
    <property type="term" value="C:membrane"/>
    <property type="evidence" value="ECO:0007669"/>
    <property type="project" value="UniProtKB-SubCell"/>
</dbReference>
<keyword evidence="8 16" id="KW-0479">Metal-binding</keyword>
<dbReference type="InterPro" id="IPR002429">
    <property type="entry name" value="CcO_II-like_C"/>
</dbReference>
<evidence type="ECO:0000256" key="7">
    <source>
        <dbReference type="ARBA" id="ARBA00022692"/>
    </source>
</evidence>
<protein>
    <recommendedName>
        <fullName evidence="4">cytochrome-c oxidase</fullName>
        <ecNumber evidence="4">7.1.1.9</ecNumber>
    </recommendedName>
</protein>
<dbReference type="Proteomes" id="UP001152766">
    <property type="component" value="Unassembled WGS sequence"/>
</dbReference>
<keyword evidence="21" id="KW-1185">Reference proteome</keyword>
<accession>A0A9X4LCF1</accession>
<evidence type="ECO:0000256" key="10">
    <source>
        <dbReference type="ARBA" id="ARBA00022982"/>
    </source>
</evidence>
<dbReference type="PANTHER" id="PTHR22888">
    <property type="entry name" value="CYTOCHROME C OXIDASE, SUBUNIT II"/>
    <property type="match status" value="1"/>
</dbReference>
<dbReference type="InterPro" id="IPR009056">
    <property type="entry name" value="Cyt_c-like_dom"/>
</dbReference>
<reference evidence="20" key="1">
    <citation type="submission" date="2019-02" db="EMBL/GenBank/DDBJ databases">
        <title>Draft genome of the type strain Pelomonas aquatica CCUG 52575T.</title>
        <authorList>
            <person name="Gomila M."/>
            <person name="Lalucat J."/>
        </authorList>
    </citation>
    <scope>NUCLEOTIDE SEQUENCE</scope>
    <source>
        <strain evidence="20">CCUG 52575</strain>
    </source>
</reference>
<dbReference type="InterPro" id="IPR036257">
    <property type="entry name" value="Cyt_c_oxidase_su2_TM_sf"/>
</dbReference>
<evidence type="ECO:0000313" key="21">
    <source>
        <dbReference type="Proteomes" id="UP001152766"/>
    </source>
</evidence>
<evidence type="ECO:0000259" key="19">
    <source>
        <dbReference type="PROSITE" id="PS51007"/>
    </source>
</evidence>
<dbReference type="PROSITE" id="PS51007">
    <property type="entry name" value="CYTC"/>
    <property type="match status" value="1"/>
</dbReference>
<gene>
    <name evidence="20" type="ORF">EXJ73_00530</name>
</gene>
<dbReference type="InterPro" id="IPR045187">
    <property type="entry name" value="CcO_II"/>
</dbReference>
<evidence type="ECO:0000256" key="13">
    <source>
        <dbReference type="ARBA" id="ARBA00023008"/>
    </source>
</evidence>
<feature type="transmembrane region" description="Helical" evidence="17">
    <location>
        <begin position="39"/>
        <end position="62"/>
    </location>
</feature>
<proteinExistence type="inferred from homology"/>
<keyword evidence="12 16" id="KW-0408">Iron</keyword>
<evidence type="ECO:0000256" key="2">
    <source>
        <dbReference type="ARBA" id="ARBA00004418"/>
    </source>
</evidence>
<feature type="transmembrane region" description="Helical" evidence="17">
    <location>
        <begin position="83"/>
        <end position="101"/>
    </location>
</feature>
<dbReference type="GO" id="GO:0042597">
    <property type="term" value="C:periplasmic space"/>
    <property type="evidence" value="ECO:0007669"/>
    <property type="project" value="UniProtKB-SubCell"/>
</dbReference>
<dbReference type="RefSeq" id="WP_268150542.1">
    <property type="nucleotide sequence ID" value="NZ_JAPPUW010000009.1"/>
</dbReference>
<feature type="domain" description="Cytochrome oxidase subunit II copper A binding" evidence="18">
    <location>
        <begin position="112"/>
        <end position="254"/>
    </location>
</feature>
<feature type="domain" description="Cytochrome c" evidence="19">
    <location>
        <begin position="274"/>
        <end position="367"/>
    </location>
</feature>
<keyword evidence="14 17" id="KW-0472">Membrane</keyword>
<evidence type="ECO:0000256" key="5">
    <source>
        <dbReference type="ARBA" id="ARBA00022448"/>
    </source>
</evidence>
<name>A0A9X4LCF1_9BURK</name>
<dbReference type="CDD" id="cd13919">
    <property type="entry name" value="CuRO_HCO_II_like_5"/>
    <property type="match status" value="1"/>
</dbReference>
<keyword evidence="11 17" id="KW-1133">Transmembrane helix</keyword>
<dbReference type="PROSITE" id="PS50857">
    <property type="entry name" value="COX2_CUA"/>
    <property type="match status" value="1"/>
</dbReference>
<dbReference type="EMBL" id="SGUG01000001">
    <property type="protein sequence ID" value="MDG0860960.1"/>
    <property type="molecule type" value="Genomic_DNA"/>
</dbReference>
<keyword evidence="6 16" id="KW-0349">Heme</keyword>
<dbReference type="PROSITE" id="PS00078">
    <property type="entry name" value="COX2"/>
    <property type="match status" value="1"/>
</dbReference>
<keyword evidence="13" id="KW-0186">Copper</keyword>
<dbReference type="GO" id="GO:0005507">
    <property type="term" value="F:copper ion binding"/>
    <property type="evidence" value="ECO:0007669"/>
    <property type="project" value="InterPro"/>
</dbReference>
<dbReference type="GO" id="GO:0004129">
    <property type="term" value="F:cytochrome-c oxidase activity"/>
    <property type="evidence" value="ECO:0007669"/>
    <property type="project" value="UniProtKB-EC"/>
</dbReference>
<dbReference type="Pfam" id="PF00034">
    <property type="entry name" value="Cytochrom_C"/>
    <property type="match status" value="1"/>
</dbReference>
<evidence type="ECO:0000256" key="11">
    <source>
        <dbReference type="ARBA" id="ARBA00022989"/>
    </source>
</evidence>
<dbReference type="InterPro" id="IPR008972">
    <property type="entry name" value="Cupredoxin"/>
</dbReference>
<evidence type="ECO:0000256" key="16">
    <source>
        <dbReference type="PROSITE-ProRule" id="PRU00433"/>
    </source>
</evidence>
<organism evidence="20 21">
    <name type="scientific">Pelomonas aquatica</name>
    <dbReference type="NCBI Taxonomy" id="431058"/>
    <lineage>
        <taxon>Bacteria</taxon>
        <taxon>Pseudomonadati</taxon>
        <taxon>Pseudomonadota</taxon>
        <taxon>Betaproteobacteria</taxon>
        <taxon>Burkholderiales</taxon>
        <taxon>Sphaerotilaceae</taxon>
        <taxon>Roseateles</taxon>
    </lineage>
</organism>
<dbReference type="EC" id="7.1.1.9" evidence="4"/>
<dbReference type="InterPro" id="IPR001505">
    <property type="entry name" value="Copper_CuA"/>
</dbReference>
<keyword evidence="5" id="KW-0813">Transport</keyword>
<keyword evidence="7 17" id="KW-0812">Transmembrane</keyword>
<evidence type="ECO:0000256" key="4">
    <source>
        <dbReference type="ARBA" id="ARBA00012949"/>
    </source>
</evidence>
<evidence type="ECO:0000256" key="9">
    <source>
        <dbReference type="ARBA" id="ARBA00022967"/>
    </source>
</evidence>
<sequence length="367" mass="40052">MWMVITLLAIVFGSLLFHFLSPWWTTALASNWKQMDDTLTITLVITGIFFVVINLFVVYCLLRFRHRAGRRAAYQPENRRLERWLIAVTSLGIAALLAPGLKVYASYVDPPPGALVLEVVGQQWQWRYRFIGAAGKLGASDARFVNGANPLGLDPDDAAARANIIITGNEVHLPLNRPVKVLARSHDVLHDFFVPPMRARMNIVPGQVSSFWFTPTVAGRFEAMCAQLCGIGHPNMRGTVVVEDEAAFEAWLSAQPTFAATLAPAAPANVVAGDLAARGKALAQSKGCVGCHSVDGSTIVGPTWKGLFGKTETFMDGSTALMDAAALRQKIRDPQSRTVKGFQPLMPRLDVKDDELDALVAYIQATH</sequence>
<dbReference type="GO" id="GO:0042773">
    <property type="term" value="P:ATP synthesis coupled electron transport"/>
    <property type="evidence" value="ECO:0007669"/>
    <property type="project" value="TreeGrafter"/>
</dbReference>
<evidence type="ECO:0000256" key="15">
    <source>
        <dbReference type="ARBA" id="ARBA00047816"/>
    </source>
</evidence>
<dbReference type="AlphaFoldDB" id="A0A9X4LCF1"/>
<dbReference type="Gene3D" id="1.10.760.10">
    <property type="entry name" value="Cytochrome c-like domain"/>
    <property type="match status" value="1"/>
</dbReference>
<evidence type="ECO:0000256" key="12">
    <source>
        <dbReference type="ARBA" id="ARBA00023004"/>
    </source>
</evidence>
<comment type="similarity">
    <text evidence="3">Belongs to the cytochrome c oxidase subunit 2 family.</text>
</comment>
<evidence type="ECO:0000313" key="20">
    <source>
        <dbReference type="EMBL" id="MDG0860960.1"/>
    </source>
</evidence>
<keyword evidence="9" id="KW-1278">Translocase</keyword>
<dbReference type="SUPFAM" id="SSF49503">
    <property type="entry name" value="Cupredoxins"/>
    <property type="match status" value="1"/>
</dbReference>
<evidence type="ECO:0000256" key="6">
    <source>
        <dbReference type="ARBA" id="ARBA00022617"/>
    </source>
</evidence>
<comment type="caution">
    <text evidence="20">The sequence shown here is derived from an EMBL/GenBank/DDBJ whole genome shotgun (WGS) entry which is preliminary data.</text>
</comment>
<dbReference type="Pfam" id="PF00116">
    <property type="entry name" value="COX2"/>
    <property type="match status" value="1"/>
</dbReference>
<evidence type="ECO:0000256" key="17">
    <source>
        <dbReference type="SAM" id="Phobius"/>
    </source>
</evidence>
<evidence type="ECO:0000256" key="1">
    <source>
        <dbReference type="ARBA" id="ARBA00004141"/>
    </source>
</evidence>
<dbReference type="InterPro" id="IPR036909">
    <property type="entry name" value="Cyt_c-like_dom_sf"/>
</dbReference>
<evidence type="ECO:0000256" key="3">
    <source>
        <dbReference type="ARBA" id="ARBA00007866"/>
    </source>
</evidence>
<dbReference type="PRINTS" id="PR01166">
    <property type="entry name" value="CYCOXIDASEII"/>
</dbReference>
<dbReference type="Gene3D" id="1.10.287.90">
    <property type="match status" value="1"/>
</dbReference>
<dbReference type="SUPFAM" id="SSF46626">
    <property type="entry name" value="Cytochrome c"/>
    <property type="match status" value="1"/>
</dbReference>
<dbReference type="Gene3D" id="2.60.40.420">
    <property type="entry name" value="Cupredoxins - blue copper proteins"/>
    <property type="match status" value="1"/>
</dbReference>
<evidence type="ECO:0000259" key="18">
    <source>
        <dbReference type="PROSITE" id="PS50857"/>
    </source>
</evidence>
<comment type="catalytic activity">
    <reaction evidence="15">
        <text>4 Fe(II)-[cytochrome c] + O2 + 8 H(+)(in) = 4 Fe(III)-[cytochrome c] + 2 H2O + 4 H(+)(out)</text>
        <dbReference type="Rhea" id="RHEA:11436"/>
        <dbReference type="Rhea" id="RHEA-COMP:10350"/>
        <dbReference type="Rhea" id="RHEA-COMP:14399"/>
        <dbReference type="ChEBI" id="CHEBI:15377"/>
        <dbReference type="ChEBI" id="CHEBI:15378"/>
        <dbReference type="ChEBI" id="CHEBI:15379"/>
        <dbReference type="ChEBI" id="CHEBI:29033"/>
        <dbReference type="ChEBI" id="CHEBI:29034"/>
        <dbReference type="EC" id="7.1.1.9"/>
    </reaction>
</comment>
<comment type="subcellular location">
    <subcellularLocation>
        <location evidence="1">Membrane</location>
        <topology evidence="1">Multi-pass membrane protein</topology>
    </subcellularLocation>
    <subcellularLocation>
        <location evidence="2">Periplasm</location>
    </subcellularLocation>
</comment>
<evidence type="ECO:0000256" key="14">
    <source>
        <dbReference type="ARBA" id="ARBA00023136"/>
    </source>
</evidence>
<keyword evidence="10" id="KW-0249">Electron transport</keyword>
<dbReference type="GO" id="GO:0020037">
    <property type="term" value="F:heme binding"/>
    <property type="evidence" value="ECO:0007669"/>
    <property type="project" value="InterPro"/>
</dbReference>
<evidence type="ECO:0000256" key="8">
    <source>
        <dbReference type="ARBA" id="ARBA00022723"/>
    </source>
</evidence>